<dbReference type="OrthoDB" id="9804380at2"/>
<evidence type="ECO:0000256" key="1">
    <source>
        <dbReference type="SAM" id="MobiDB-lite"/>
    </source>
</evidence>
<evidence type="ECO:0008006" key="4">
    <source>
        <dbReference type="Google" id="ProtNLM"/>
    </source>
</evidence>
<proteinExistence type="predicted"/>
<dbReference type="Gene3D" id="3.40.50.300">
    <property type="entry name" value="P-loop containing nucleotide triphosphate hydrolases"/>
    <property type="match status" value="1"/>
</dbReference>
<dbReference type="SUPFAM" id="SSF52540">
    <property type="entry name" value="P-loop containing nucleoside triphosphate hydrolases"/>
    <property type="match status" value="1"/>
</dbReference>
<dbReference type="EMBL" id="FOJN01000003">
    <property type="protein sequence ID" value="SFA45420.1"/>
    <property type="molecule type" value="Genomic_DNA"/>
</dbReference>
<evidence type="ECO:0000313" key="3">
    <source>
        <dbReference type="Proteomes" id="UP000182054"/>
    </source>
</evidence>
<dbReference type="GeneID" id="85485112"/>
<protein>
    <recommendedName>
        <fullName evidence="4">AAA-like domain-containing protein</fullName>
    </recommendedName>
</protein>
<dbReference type="Proteomes" id="UP000182054">
    <property type="component" value="Unassembled WGS sequence"/>
</dbReference>
<name>A0A1I0T140_9NOCA</name>
<accession>A0A1I0T140</accession>
<dbReference type="AlphaFoldDB" id="A0A1I0T140"/>
<sequence>MMLRSPLGPVSLRRRLSDLTGSGQLRAPKHSRSVTDPMKSAADRRRAAAAAARKAEREEARRAARERDPSRKDRKEFPWRSAPRLEARGFAGRGGGRMGVVDRPASFRATTDQACGMWPFYVGTGQPQSGTPLGIDPATRQAVCYDPVSATYRRPIQQNTPSAFILGLPSLGKSTVARIITSGAIAQGQIPIIPADLKPDQAKLVESLGGLVIRLGHGEGFVNPLDVGALGTIVPLLGEFPDAQRKVIAQVRQRRRRMVLGLCELERGGPLTQAETNVVAAALRVLEDDPRFTPAAPPLLSDLHALIEHGSPELHRKTVSTDNPEKYAAKVEGLLETLIGLLDGELGEVFSRQTTVRLDLAGDRPPVAVCVDVSSIGTEDPTLEAAIMLACWSDAFGAVEAAHVLADVGLRPQRTFLVVLDELWRVLAGGSQMVLRVDQLTRLTRTLGTALLMITHTVADLETLANAVDINRAKGFIERAGAVIVGGLPAQEMDKLDGIIPFTRQDRDLVSSWSSKAGIDDAGNELPPPGRGKFLLRIGTARSPGVEFETVITDTERRLNYHDTNARFSHIGARA</sequence>
<dbReference type="InterPro" id="IPR027417">
    <property type="entry name" value="P-loop_NTPase"/>
</dbReference>
<feature type="compositionally biased region" description="Basic and acidic residues" evidence="1">
    <location>
        <begin position="53"/>
        <end position="80"/>
    </location>
</feature>
<dbReference type="RefSeq" id="WP_083400169.1">
    <property type="nucleotide sequence ID" value="NZ_FOJN01000003.1"/>
</dbReference>
<gene>
    <name evidence="2" type="ORF">SAMN05444374_103268</name>
</gene>
<reference evidence="2 3" key="1">
    <citation type="submission" date="2016-10" db="EMBL/GenBank/DDBJ databases">
        <authorList>
            <person name="de Groot N.N."/>
        </authorList>
    </citation>
    <scope>NUCLEOTIDE SEQUENCE [LARGE SCALE GENOMIC DNA]</scope>
    <source>
        <strain evidence="2 3">DSM 44908</strain>
    </source>
</reference>
<evidence type="ECO:0000313" key="2">
    <source>
        <dbReference type="EMBL" id="SFA45420.1"/>
    </source>
</evidence>
<organism evidence="2 3">
    <name type="scientific">Rhodococcoides kroppenstedtii</name>
    <dbReference type="NCBI Taxonomy" id="293050"/>
    <lineage>
        <taxon>Bacteria</taxon>
        <taxon>Bacillati</taxon>
        <taxon>Actinomycetota</taxon>
        <taxon>Actinomycetes</taxon>
        <taxon>Mycobacteriales</taxon>
        <taxon>Nocardiaceae</taxon>
        <taxon>Rhodococcoides</taxon>
    </lineage>
</organism>
<feature type="region of interest" description="Disordered" evidence="1">
    <location>
        <begin position="1"/>
        <end position="80"/>
    </location>
</feature>